<protein>
    <submittedName>
        <fullName evidence="1">Putative phage baseplate assembly protein</fullName>
    </submittedName>
</protein>
<organism evidence="1 2">
    <name type="scientific">Micromonospora polyrhachis</name>
    <dbReference type="NCBI Taxonomy" id="1282883"/>
    <lineage>
        <taxon>Bacteria</taxon>
        <taxon>Bacillati</taxon>
        <taxon>Actinomycetota</taxon>
        <taxon>Actinomycetes</taxon>
        <taxon>Micromonosporales</taxon>
        <taxon>Micromonosporaceae</taxon>
        <taxon>Micromonospora</taxon>
    </lineage>
</organism>
<proteinExistence type="predicted"/>
<gene>
    <name evidence="1" type="ORF">FHR38_006179</name>
</gene>
<evidence type="ECO:0000313" key="1">
    <source>
        <dbReference type="EMBL" id="MBB4962446.1"/>
    </source>
</evidence>
<evidence type="ECO:0000313" key="2">
    <source>
        <dbReference type="Proteomes" id="UP000578819"/>
    </source>
</evidence>
<dbReference type="InterPro" id="IPR011749">
    <property type="entry name" value="CHP02243"/>
</dbReference>
<dbReference type="RefSeq" id="WP_184538655.1">
    <property type="nucleotide sequence ID" value="NZ_JACHJW010000001.1"/>
</dbReference>
<dbReference type="NCBIfam" id="TIGR02243">
    <property type="entry name" value="putative baseplate assembly protein"/>
    <property type="match status" value="1"/>
</dbReference>
<reference evidence="1 2" key="1">
    <citation type="submission" date="2020-08" db="EMBL/GenBank/DDBJ databases">
        <title>Sequencing the genomes of 1000 actinobacteria strains.</title>
        <authorList>
            <person name="Klenk H.-P."/>
        </authorList>
    </citation>
    <scope>NUCLEOTIDE SEQUENCE [LARGE SCALE GENOMIC DNA]</scope>
    <source>
        <strain evidence="1 2">DSM 45886</strain>
    </source>
</reference>
<comment type="caution">
    <text evidence="1">The sequence shown here is derived from an EMBL/GenBank/DDBJ whole genome shotgun (WGS) entry which is preliminary data.</text>
</comment>
<keyword evidence="2" id="KW-1185">Reference proteome</keyword>
<dbReference type="AlphaFoldDB" id="A0A7W7WSQ0"/>
<dbReference type="EMBL" id="JACHJW010000001">
    <property type="protein sequence ID" value="MBB4962446.1"/>
    <property type="molecule type" value="Genomic_DNA"/>
</dbReference>
<accession>A0A7W7WSQ0</accession>
<sequence>MPLPAPNLDDRRFQDLVDDAKRLVQQRCPEWTDHNVSDPGVTLIETFAFMVDQLLYRLNRVPDRHYLKFLDLLGVTPFAPTMASCEVTFWLSAARDTGVTVPAGTHMATVRLETEEPVTFETVEELVITPCGLDRVLTARGDADVTDRTTELTGEDWVACFADPPAPGDATLFGLTEPIPGCAVLLRMDWTVAGRGVDPTDPPLVWEAWTADGWQPCVVDRDTTGALNRAGEVVLHVPAGHMASVIGRRRAGWLRCRLTEPAEGQAFYHASPRLRSASAATIGGSVRAEHAVLVREETLGLSEGVPGQRFTTQHVPIVTGDQPIEVEVAGGDDWTTWQEVSSFAGSGPEDRHVVVDRSSGEVAFGPAVRQADGTIRQYGAVPPKAAPIRIASYRTGGGRRGNVAANSLTVLRDPVPFVSTVTNRAAAVGGVDGESLAETAARGPLTLRTRERAVTTDDYEQLAREAAPEALRVRCVPAGAGSPAIRLLVVPALSEHTEADDDSTRFAALRPPDEMLQRISSYLDTRRCVGATVLVEPPFYQGVTVVAQLRPQPRTAAATLRERALRALYDYLNPVGGGPDGSGWPFGRPIQSGEVYAVLQRVNGLDLVEDVRLFAADPITGERGDPVQRIDLGSHALVFSYAHQVRITNRASG</sequence>
<name>A0A7W7WSQ0_9ACTN</name>
<dbReference type="Proteomes" id="UP000578819">
    <property type="component" value="Unassembled WGS sequence"/>
</dbReference>